<reference evidence="4 5" key="1">
    <citation type="journal article" date="2017" name="ISME J.">
        <title>Energy and carbon metabolisms in a deep terrestrial subsurface fluid microbial community.</title>
        <authorList>
            <person name="Momper L."/>
            <person name="Jungbluth S.P."/>
            <person name="Lee M.D."/>
            <person name="Amend J.P."/>
        </authorList>
    </citation>
    <scope>NUCLEOTIDE SEQUENCE [LARGE SCALE GENOMIC DNA]</scope>
    <source>
        <strain evidence="4">SURF_5</strain>
    </source>
</reference>
<accession>A0A3A4NKI8</accession>
<feature type="domain" description="Amidohydrolase 3" evidence="3">
    <location>
        <begin position="46"/>
        <end position="514"/>
    </location>
</feature>
<dbReference type="InterPro" id="IPR013108">
    <property type="entry name" value="Amidohydro_3"/>
</dbReference>
<dbReference type="AlphaFoldDB" id="A0A3A4NKI8"/>
<dbReference type="GO" id="GO:0008448">
    <property type="term" value="F:N-acetylglucosamine-6-phosphate deacetylase activity"/>
    <property type="evidence" value="ECO:0007669"/>
    <property type="project" value="TreeGrafter"/>
</dbReference>
<organism evidence="4 5">
    <name type="scientific">Abyssobacteria bacterium (strain SURF_5)</name>
    <dbReference type="NCBI Taxonomy" id="2093360"/>
    <lineage>
        <taxon>Bacteria</taxon>
        <taxon>Pseudomonadati</taxon>
        <taxon>Candidatus Hydrogenedentota</taxon>
        <taxon>Candidatus Abyssobacteria</taxon>
    </lineage>
</organism>
<dbReference type="PANTHER" id="PTHR11113">
    <property type="entry name" value="N-ACETYLGLUCOSAMINE-6-PHOSPHATE DEACETYLASE"/>
    <property type="match status" value="1"/>
</dbReference>
<comment type="caution">
    <text evidence="4">The sequence shown here is derived from an EMBL/GenBank/DDBJ whole genome shotgun (WGS) entry which is preliminary data.</text>
</comment>
<dbReference type="InterPro" id="IPR011059">
    <property type="entry name" value="Metal-dep_hydrolase_composite"/>
</dbReference>
<dbReference type="InterPro" id="IPR023100">
    <property type="entry name" value="D-aminoacylase_insert_dom_sf"/>
</dbReference>
<dbReference type="Gene3D" id="3.20.20.140">
    <property type="entry name" value="Metal-dependent hydrolases"/>
    <property type="match status" value="1"/>
</dbReference>
<dbReference type="GO" id="GO:0006046">
    <property type="term" value="P:N-acetylglucosamine catabolic process"/>
    <property type="evidence" value="ECO:0007669"/>
    <property type="project" value="TreeGrafter"/>
</dbReference>
<evidence type="ECO:0000313" key="4">
    <source>
        <dbReference type="EMBL" id="RJP18676.1"/>
    </source>
</evidence>
<name>A0A3A4NKI8_ABYX5</name>
<dbReference type="SUPFAM" id="SSF51556">
    <property type="entry name" value="Metallo-dependent hydrolases"/>
    <property type="match status" value="1"/>
</dbReference>
<protein>
    <submittedName>
        <fullName evidence="4">D-aminoacylase</fullName>
    </submittedName>
</protein>
<dbReference type="PANTHER" id="PTHR11113:SF14">
    <property type="entry name" value="N-ACETYLGLUCOSAMINE-6-PHOSPHATE DEACETYLASE"/>
    <property type="match status" value="1"/>
</dbReference>
<comment type="similarity">
    <text evidence="1">Belongs to the metallo-dependent hydrolases superfamily. NagA family.</text>
</comment>
<dbReference type="Gene3D" id="3.30.1490.130">
    <property type="entry name" value="D-aminoacylase. Domain 3"/>
    <property type="match status" value="1"/>
</dbReference>
<evidence type="ECO:0000256" key="1">
    <source>
        <dbReference type="ARBA" id="ARBA00010716"/>
    </source>
</evidence>
<proteinExistence type="inferred from homology"/>
<dbReference type="InterPro" id="IPR032466">
    <property type="entry name" value="Metal_Hydrolase"/>
</dbReference>
<dbReference type="Gene3D" id="2.30.40.10">
    <property type="entry name" value="Urease, subunit C, domain 1"/>
    <property type="match status" value="1"/>
</dbReference>
<sequence>MMFDLLIQNVQVLDGLGKKEFHSDIAVKGDEIAEIGNLAGAEAKRVLNGKGLHISPGFIDVHTHSEFLYPLNPNAESKVHQGVTTEIIGHCGISAAPMFGDARREAESLTKMIGIDISWSNFSEYTRQLHERGIALNVIHLLGHGALRDAVMGRTDREPTDDEIRRMQTEIDRAFEQGAWGMSTGLIYPPGIYSTTKELIELNKAVARNGGIYSTHVRGEGATLLKAFGEAIEIGECAGVPVQISHIKAAGKNHWPLGPKALEKMQKALEMGMDIAADMYPYTAGHTELSALLPYWMHNEGNQKLLERLRDPAVRDRIKTEMMRGGEEFSPENLNGGYDGLFIGLSLGHPEYQGKTVKKISEELKKDPADTIMDIILECNCVAFVNIMDQSEDNVRMFIQHPKVMIGSDASAMAPYGMLGMVVPHPRTYGTFPRVLARYVRQEKILSLPEAIRKMTSLPAARWGISDRGVIGRGKKADLVVFDAGTIEDRATYENPNQYPVGIRAVVVNGKIVVENDEHTGELPGRVLTR</sequence>
<dbReference type="Pfam" id="PF07969">
    <property type="entry name" value="Amidohydro_3"/>
    <property type="match status" value="1"/>
</dbReference>
<dbReference type="CDD" id="cd01297">
    <property type="entry name" value="D-aminoacylase"/>
    <property type="match status" value="1"/>
</dbReference>
<dbReference type="Proteomes" id="UP000265882">
    <property type="component" value="Unassembled WGS sequence"/>
</dbReference>
<evidence type="ECO:0000256" key="2">
    <source>
        <dbReference type="ARBA" id="ARBA00022801"/>
    </source>
</evidence>
<keyword evidence="2" id="KW-0378">Hydrolase</keyword>
<dbReference type="EMBL" id="QZKU01000098">
    <property type="protein sequence ID" value="RJP18676.1"/>
    <property type="molecule type" value="Genomic_DNA"/>
</dbReference>
<dbReference type="SUPFAM" id="SSF51338">
    <property type="entry name" value="Composite domain of metallo-dependent hydrolases"/>
    <property type="match status" value="1"/>
</dbReference>
<evidence type="ECO:0000259" key="3">
    <source>
        <dbReference type="Pfam" id="PF07969"/>
    </source>
</evidence>
<gene>
    <name evidence="4" type="ORF">C4520_13865</name>
</gene>
<evidence type="ECO:0000313" key="5">
    <source>
        <dbReference type="Proteomes" id="UP000265882"/>
    </source>
</evidence>